<evidence type="ECO:0000313" key="5">
    <source>
        <dbReference type="Proteomes" id="UP000541444"/>
    </source>
</evidence>
<dbReference type="InterPro" id="IPR036390">
    <property type="entry name" value="WH_DNA-bd_sf"/>
</dbReference>
<dbReference type="InterPro" id="IPR036388">
    <property type="entry name" value="WH-like_DNA-bd_sf"/>
</dbReference>
<dbReference type="OrthoDB" id="428974at2759"/>
<dbReference type="SUPFAM" id="SSF46785">
    <property type="entry name" value="Winged helix' DNA-binding domain"/>
    <property type="match status" value="1"/>
</dbReference>
<sequence length="211" mass="23359">MLFWNTGSGGDYKANISGVKKRRWIGGLGPFCYRTQGTGYAGGEVVKVVIVIVLSHRDLSSEGSFIQIRQRSEGKMHVLHQIQDPQIEEMVVQQGEQNTLAESQDTNLNYNIPLSPKGSKEQESGTKYKYASVVWDHFTIVEGTRKVPIRFGINGSRPPHFCKNSGSVARHILQQLAAMNIVDIDPKGGRRITSTGQRDLDQVAGRIVPVP</sequence>
<comment type="caution">
    <text evidence="4">The sequence shown here is derived from an EMBL/GenBank/DDBJ whole genome shotgun (WGS) entry which is preliminary data.</text>
</comment>
<dbReference type="GO" id="GO:0003723">
    <property type="term" value="F:RNA binding"/>
    <property type="evidence" value="ECO:0007669"/>
    <property type="project" value="TreeGrafter"/>
</dbReference>
<reference evidence="4 5" key="1">
    <citation type="journal article" date="2020" name="IScience">
        <title>Genome Sequencing of the Endangered Kingdonia uniflora (Circaeasteraceae, Ranunculales) Reveals Potential Mechanisms of Evolutionary Specialization.</title>
        <authorList>
            <person name="Sun Y."/>
            <person name="Deng T."/>
            <person name="Zhang A."/>
            <person name="Moore M.J."/>
            <person name="Landis J.B."/>
            <person name="Lin N."/>
            <person name="Zhang H."/>
            <person name="Zhang X."/>
            <person name="Huang J."/>
            <person name="Zhang X."/>
            <person name="Sun H."/>
            <person name="Wang H."/>
        </authorList>
    </citation>
    <scope>NUCLEOTIDE SEQUENCE [LARGE SCALE GENOMIC DNA]</scope>
    <source>
        <strain evidence="4">TB1705</strain>
        <tissue evidence="4">Leaf</tissue>
    </source>
</reference>
<accession>A0A7J7L577</accession>
<dbReference type="AlphaFoldDB" id="A0A7J7L577"/>
<dbReference type="GO" id="GO:0006412">
    <property type="term" value="P:translation"/>
    <property type="evidence" value="ECO:0007669"/>
    <property type="project" value="InterPro"/>
</dbReference>
<dbReference type="EMBL" id="JACGCM010002628">
    <property type="protein sequence ID" value="KAF6137722.1"/>
    <property type="molecule type" value="Genomic_DNA"/>
</dbReference>
<evidence type="ECO:0000256" key="3">
    <source>
        <dbReference type="ARBA" id="ARBA00023274"/>
    </source>
</evidence>
<name>A0A7J7L577_9MAGN</name>
<dbReference type="Gene3D" id="1.10.10.10">
    <property type="entry name" value="Winged helix-like DNA-binding domain superfamily/Winged helix DNA-binding domain"/>
    <property type="match status" value="1"/>
</dbReference>
<gene>
    <name evidence="4" type="ORF">GIB67_032611</name>
</gene>
<dbReference type="GO" id="GO:0000028">
    <property type="term" value="P:ribosomal small subunit assembly"/>
    <property type="evidence" value="ECO:0007669"/>
    <property type="project" value="TreeGrafter"/>
</dbReference>
<proteinExistence type="inferred from homology"/>
<dbReference type="Proteomes" id="UP000541444">
    <property type="component" value="Unassembled WGS sequence"/>
</dbReference>
<keyword evidence="3" id="KW-0687">Ribonucleoprotein</keyword>
<dbReference type="PANTHER" id="PTHR11710">
    <property type="entry name" value="40S RIBOSOMAL PROTEIN S19"/>
    <property type="match status" value="1"/>
</dbReference>
<evidence type="ECO:0000313" key="4">
    <source>
        <dbReference type="EMBL" id="KAF6137722.1"/>
    </source>
</evidence>
<dbReference type="GO" id="GO:0003735">
    <property type="term" value="F:structural constituent of ribosome"/>
    <property type="evidence" value="ECO:0007669"/>
    <property type="project" value="InterPro"/>
</dbReference>
<evidence type="ECO:0000256" key="1">
    <source>
        <dbReference type="ARBA" id="ARBA00010014"/>
    </source>
</evidence>
<evidence type="ECO:0008006" key="6">
    <source>
        <dbReference type="Google" id="ProtNLM"/>
    </source>
</evidence>
<keyword evidence="2" id="KW-0689">Ribosomal protein</keyword>
<dbReference type="Pfam" id="PF01090">
    <property type="entry name" value="Ribosomal_S19e"/>
    <property type="match status" value="1"/>
</dbReference>
<dbReference type="InterPro" id="IPR001266">
    <property type="entry name" value="Ribosomal_eS19"/>
</dbReference>
<dbReference type="GO" id="GO:0022627">
    <property type="term" value="C:cytosolic small ribosomal subunit"/>
    <property type="evidence" value="ECO:0007669"/>
    <property type="project" value="TreeGrafter"/>
</dbReference>
<comment type="similarity">
    <text evidence="1">Belongs to the eukaryotic ribosomal protein eS19 family.</text>
</comment>
<evidence type="ECO:0000256" key="2">
    <source>
        <dbReference type="ARBA" id="ARBA00022980"/>
    </source>
</evidence>
<dbReference type="PANTHER" id="PTHR11710:SF0">
    <property type="entry name" value="40S RIBOSOMAL PROTEIN S19"/>
    <property type="match status" value="1"/>
</dbReference>
<keyword evidence="5" id="KW-1185">Reference proteome</keyword>
<protein>
    <recommendedName>
        <fullName evidence="6">40S ribosomal protein S19</fullName>
    </recommendedName>
</protein>
<dbReference type="SMART" id="SM01413">
    <property type="entry name" value="Ribosomal_S19e"/>
    <property type="match status" value="1"/>
</dbReference>
<organism evidence="4 5">
    <name type="scientific">Kingdonia uniflora</name>
    <dbReference type="NCBI Taxonomy" id="39325"/>
    <lineage>
        <taxon>Eukaryota</taxon>
        <taxon>Viridiplantae</taxon>
        <taxon>Streptophyta</taxon>
        <taxon>Embryophyta</taxon>
        <taxon>Tracheophyta</taxon>
        <taxon>Spermatophyta</taxon>
        <taxon>Magnoliopsida</taxon>
        <taxon>Ranunculales</taxon>
        <taxon>Circaeasteraceae</taxon>
        <taxon>Kingdonia</taxon>
    </lineage>
</organism>